<keyword evidence="2" id="KW-1185">Reference proteome</keyword>
<accession>A0A4C1YIU2</accession>
<comment type="caution">
    <text evidence="1">The sequence shown here is derived from an EMBL/GenBank/DDBJ whole genome shotgun (WGS) entry which is preliminary data.</text>
</comment>
<dbReference type="Proteomes" id="UP000299102">
    <property type="component" value="Unassembled WGS sequence"/>
</dbReference>
<evidence type="ECO:0000313" key="1">
    <source>
        <dbReference type="EMBL" id="GBP76301.1"/>
    </source>
</evidence>
<protein>
    <submittedName>
        <fullName evidence="1">Uncharacterized protein</fullName>
    </submittedName>
</protein>
<proteinExistence type="predicted"/>
<reference evidence="1 2" key="1">
    <citation type="journal article" date="2019" name="Commun. Biol.">
        <title>The bagworm genome reveals a unique fibroin gene that provides high tensile strength.</title>
        <authorList>
            <person name="Kono N."/>
            <person name="Nakamura H."/>
            <person name="Ohtoshi R."/>
            <person name="Tomita M."/>
            <person name="Numata K."/>
            <person name="Arakawa K."/>
        </authorList>
    </citation>
    <scope>NUCLEOTIDE SEQUENCE [LARGE SCALE GENOMIC DNA]</scope>
</reference>
<gene>
    <name evidence="1" type="ORF">EVAR_28929_1</name>
</gene>
<dbReference type="EMBL" id="BGZK01001285">
    <property type="protein sequence ID" value="GBP76301.1"/>
    <property type="molecule type" value="Genomic_DNA"/>
</dbReference>
<dbReference type="OrthoDB" id="7487383at2759"/>
<name>A0A4C1YIU2_EUMVA</name>
<organism evidence="1 2">
    <name type="scientific">Eumeta variegata</name>
    <name type="common">Bagworm moth</name>
    <name type="synonym">Eumeta japonica</name>
    <dbReference type="NCBI Taxonomy" id="151549"/>
    <lineage>
        <taxon>Eukaryota</taxon>
        <taxon>Metazoa</taxon>
        <taxon>Ecdysozoa</taxon>
        <taxon>Arthropoda</taxon>
        <taxon>Hexapoda</taxon>
        <taxon>Insecta</taxon>
        <taxon>Pterygota</taxon>
        <taxon>Neoptera</taxon>
        <taxon>Endopterygota</taxon>
        <taxon>Lepidoptera</taxon>
        <taxon>Glossata</taxon>
        <taxon>Ditrysia</taxon>
        <taxon>Tineoidea</taxon>
        <taxon>Psychidae</taxon>
        <taxon>Oiketicinae</taxon>
        <taxon>Eumeta</taxon>
    </lineage>
</organism>
<sequence length="147" mass="16340">MALMLEGYFSTLSLKRSDSSLEVDDLKKTECIADSTELQCSHTSPPHDSQRITSIKEGVLHFRLFRRGDRSPSVQPLDYRLVQCVNVCAGFLRAAFRSVGFRTCMSVCAAAQYTLRGDSYATFAFVPVIRSGLLHRLHAEAVQGFCA</sequence>
<dbReference type="AlphaFoldDB" id="A0A4C1YIU2"/>
<evidence type="ECO:0000313" key="2">
    <source>
        <dbReference type="Proteomes" id="UP000299102"/>
    </source>
</evidence>